<feature type="region of interest" description="Disordered" evidence="6">
    <location>
        <begin position="1"/>
        <end position="22"/>
    </location>
</feature>
<evidence type="ECO:0000256" key="2">
    <source>
        <dbReference type="ARBA" id="ARBA00012255"/>
    </source>
</evidence>
<evidence type="ECO:0000256" key="4">
    <source>
        <dbReference type="PIRSR" id="PIRSR607724-1"/>
    </source>
</evidence>
<dbReference type="GO" id="GO:0005975">
    <property type="term" value="P:carbohydrate metabolic process"/>
    <property type="evidence" value="ECO:0007669"/>
    <property type="project" value="InterPro"/>
</dbReference>
<feature type="domain" description="PARG catalytic Macro" evidence="7">
    <location>
        <begin position="313"/>
        <end position="493"/>
    </location>
</feature>
<feature type="domain" description="PARG helical" evidence="8">
    <location>
        <begin position="166"/>
        <end position="294"/>
    </location>
</feature>
<feature type="active site" evidence="4">
    <location>
        <position position="358"/>
    </location>
</feature>
<dbReference type="PANTHER" id="PTHR12837">
    <property type="entry name" value="POLY ADP-RIBOSE GLYCOHYDROLASE"/>
    <property type="match status" value="1"/>
</dbReference>
<dbReference type="EMBL" id="LIAE01010577">
    <property type="protein sequence ID" value="PAV58512.1"/>
    <property type="molecule type" value="Genomic_DNA"/>
</dbReference>
<dbReference type="Pfam" id="PF20811">
    <property type="entry name" value="PARG_cat_N"/>
    <property type="match status" value="1"/>
</dbReference>
<comment type="caution">
    <text evidence="9">The sequence shown here is derived from an EMBL/GenBank/DDBJ whole genome shotgun (WGS) entry which is preliminary data.</text>
</comment>
<protein>
    <recommendedName>
        <fullName evidence="2">poly(ADP-ribose) glycohydrolase</fullName>
        <ecNumber evidence="2">3.2.1.143</ecNumber>
    </recommendedName>
</protein>
<feature type="binding site" evidence="5">
    <location>
        <position position="397"/>
    </location>
    <ligand>
        <name>substrate</name>
    </ligand>
</feature>
<feature type="binding site" evidence="5">
    <location>
        <position position="356"/>
    </location>
    <ligand>
        <name>substrate</name>
    </ligand>
</feature>
<reference evidence="9 10" key="1">
    <citation type="journal article" date="2017" name="Curr. Biol.">
        <title>Genome architecture and evolution of a unichromosomal asexual nematode.</title>
        <authorList>
            <person name="Fradin H."/>
            <person name="Zegar C."/>
            <person name="Gutwein M."/>
            <person name="Lucas J."/>
            <person name="Kovtun M."/>
            <person name="Corcoran D."/>
            <person name="Baugh L.R."/>
            <person name="Kiontke K."/>
            <person name="Gunsalus K."/>
            <person name="Fitch D.H."/>
            <person name="Piano F."/>
        </authorList>
    </citation>
    <scope>NUCLEOTIDE SEQUENCE [LARGE SCALE GENOMIC DNA]</scope>
    <source>
        <strain evidence="9">PF1309</strain>
    </source>
</reference>
<dbReference type="InterPro" id="IPR007724">
    <property type="entry name" value="Poly_GlycHdrlase"/>
</dbReference>
<dbReference type="GO" id="GO:0005634">
    <property type="term" value="C:nucleus"/>
    <property type="evidence" value="ECO:0007669"/>
    <property type="project" value="TreeGrafter"/>
</dbReference>
<feature type="active site" evidence="4">
    <location>
        <position position="338"/>
    </location>
</feature>
<sequence>MNKLRQSLESMSMTESNEANRESIQKGIADYKKLEICDLPDLSDPDPDNIVLVELATINQTKPPIPKKGVTINWNSSIEWLRIYPELPWGKPILSGKLDGETNRHWIEVKKKLSDFAGKPDWDVDIDAIEALIKDVASENYAFSSFDKTSLRDYMEHYNKDNDQKTIEFYKLVRKIAHLATRADALFPEGIPVLRSCSESVVDDLRPPFTNEAQVLDVSVTLSQEQCASLLACAFFNLFGPLRGKFPKFAFKDLLETTYDDELQTLVLQKLRFVFAYFSSVTSHMPTGIVSFRRISLGTFLDKDMWEKLTKDAKISECRLHVAIGQKIEDQTNHIQMDFANKMIGGGTLTKKGSAQEEIRFLTCPEMIVSCLLCEEMDVYEAIHIVGAQTYSNYSGYGLGSDENGRLNSFVLAINAQRYYDTNKYKQYGQEEFGMEIRKCIAGFSNGKVDYFPVRRPIATGNWGCGIFNGDPQFKALIQLLVASILNINLTFTADAQFGNKLQEIYKAMCVNNMKAADLYAALLHYDSVKDGVTVFEFVKVWAEELASVSRERARRQYE</sequence>
<evidence type="ECO:0000256" key="1">
    <source>
        <dbReference type="ARBA" id="ARBA00009545"/>
    </source>
</evidence>
<dbReference type="Pfam" id="PF05028">
    <property type="entry name" value="PARG_cat_C"/>
    <property type="match status" value="1"/>
</dbReference>
<gene>
    <name evidence="9" type="ORF">WR25_17105</name>
</gene>
<dbReference type="STRING" id="2018661.A0A2A2JAH5"/>
<dbReference type="GO" id="GO:0009225">
    <property type="term" value="P:nucleotide-sugar metabolic process"/>
    <property type="evidence" value="ECO:0007669"/>
    <property type="project" value="TreeGrafter"/>
</dbReference>
<evidence type="ECO:0000256" key="3">
    <source>
        <dbReference type="ARBA" id="ARBA00022801"/>
    </source>
</evidence>
<dbReference type="AlphaFoldDB" id="A0A2A2JAH5"/>
<evidence type="ECO:0000256" key="5">
    <source>
        <dbReference type="PIRSR" id="PIRSR607724-2"/>
    </source>
</evidence>
<dbReference type="GO" id="GO:0004649">
    <property type="term" value="F:poly(ADP-ribose) glycohydrolase activity"/>
    <property type="evidence" value="ECO:0007669"/>
    <property type="project" value="UniProtKB-EC"/>
</dbReference>
<feature type="active site" evidence="4">
    <location>
        <position position="357"/>
    </location>
</feature>
<dbReference type="GO" id="GO:1990966">
    <property type="term" value="P:ATP generation from poly-ADP-D-ribose"/>
    <property type="evidence" value="ECO:0007669"/>
    <property type="project" value="TreeGrafter"/>
</dbReference>
<dbReference type="GO" id="GO:0006282">
    <property type="term" value="P:regulation of DNA repair"/>
    <property type="evidence" value="ECO:0007669"/>
    <property type="project" value="InterPro"/>
</dbReference>
<keyword evidence="10" id="KW-1185">Reference proteome</keyword>
<keyword evidence="3" id="KW-0378">Hydrolase</keyword>
<accession>A0A2A2JAH5</accession>
<organism evidence="9 10">
    <name type="scientific">Diploscapter pachys</name>
    <dbReference type="NCBI Taxonomy" id="2018661"/>
    <lineage>
        <taxon>Eukaryota</taxon>
        <taxon>Metazoa</taxon>
        <taxon>Ecdysozoa</taxon>
        <taxon>Nematoda</taxon>
        <taxon>Chromadorea</taxon>
        <taxon>Rhabditida</taxon>
        <taxon>Rhabditina</taxon>
        <taxon>Rhabditomorpha</taxon>
        <taxon>Rhabditoidea</taxon>
        <taxon>Rhabditidae</taxon>
        <taxon>Diploscapter</taxon>
    </lineage>
</organism>
<dbReference type="OrthoDB" id="1937899at2759"/>
<dbReference type="Proteomes" id="UP000218231">
    <property type="component" value="Unassembled WGS sequence"/>
</dbReference>
<feature type="binding site" evidence="5">
    <location>
        <position position="341"/>
    </location>
    <ligand>
        <name>substrate</name>
    </ligand>
</feature>
<dbReference type="GO" id="GO:0005737">
    <property type="term" value="C:cytoplasm"/>
    <property type="evidence" value="ECO:0007669"/>
    <property type="project" value="TreeGrafter"/>
</dbReference>
<evidence type="ECO:0000256" key="6">
    <source>
        <dbReference type="SAM" id="MobiDB-lite"/>
    </source>
</evidence>
<feature type="compositionally biased region" description="Polar residues" evidence="6">
    <location>
        <begin position="1"/>
        <end position="17"/>
    </location>
</feature>
<evidence type="ECO:0000313" key="10">
    <source>
        <dbReference type="Proteomes" id="UP000218231"/>
    </source>
</evidence>
<evidence type="ECO:0000259" key="7">
    <source>
        <dbReference type="Pfam" id="PF05028"/>
    </source>
</evidence>
<evidence type="ECO:0000313" key="9">
    <source>
        <dbReference type="EMBL" id="PAV58512.1"/>
    </source>
</evidence>
<evidence type="ECO:0000259" key="8">
    <source>
        <dbReference type="Pfam" id="PF20811"/>
    </source>
</evidence>
<comment type="similarity">
    <text evidence="1">Belongs to the poly(ADP-ribose) glycohydrolase family.</text>
</comment>
<dbReference type="InterPro" id="IPR048362">
    <property type="entry name" value="PARG_helical"/>
</dbReference>
<proteinExistence type="inferred from homology"/>
<dbReference type="EC" id="3.2.1.143" evidence="2"/>
<dbReference type="PANTHER" id="PTHR12837:SF0">
    <property type="entry name" value="POLY(ADP-RIBOSE) GLYCOHYDROLASE"/>
    <property type="match status" value="1"/>
</dbReference>
<name>A0A2A2JAH5_9BILA</name>
<dbReference type="InterPro" id="IPR046372">
    <property type="entry name" value="PARG_cat_C"/>
</dbReference>